<dbReference type="CDD" id="cd07516">
    <property type="entry name" value="HAD_Pase"/>
    <property type="match status" value="1"/>
</dbReference>
<protein>
    <submittedName>
        <fullName evidence="1">Haloacid dehalogenase</fullName>
    </submittedName>
</protein>
<dbReference type="EMBL" id="CP013747">
    <property type="protein sequence ID" value="ALV41297.1"/>
    <property type="molecule type" value="Genomic_DNA"/>
</dbReference>
<dbReference type="InterPro" id="IPR036412">
    <property type="entry name" value="HAD-like_sf"/>
</dbReference>
<dbReference type="KEGG" id="psul:AU252_09155"/>
<dbReference type="InterPro" id="IPR023214">
    <property type="entry name" value="HAD_sf"/>
</dbReference>
<accession>A0A0U3R7X4</accession>
<proteinExistence type="predicted"/>
<reference evidence="1 2" key="1">
    <citation type="submission" date="2015-12" db="EMBL/GenBank/DDBJ databases">
        <authorList>
            <person name="Shamseldin A."/>
            <person name="Moawad H."/>
            <person name="Abd El-Rahim W.M."/>
            <person name="Sadowsky M.J."/>
        </authorList>
    </citation>
    <scope>NUCLEOTIDE SEQUENCE [LARGE SCALE GENOMIC DNA]</scope>
    <source>
        <strain evidence="1 2">Ar51</strain>
    </source>
</reference>
<dbReference type="AlphaFoldDB" id="A0A0U3R7X4"/>
<name>A0A0U3R7X4_9MICC</name>
<dbReference type="GO" id="GO:0005829">
    <property type="term" value="C:cytosol"/>
    <property type="evidence" value="ECO:0007669"/>
    <property type="project" value="TreeGrafter"/>
</dbReference>
<dbReference type="Gene3D" id="3.40.50.1000">
    <property type="entry name" value="HAD superfamily/HAD-like"/>
    <property type="match status" value="1"/>
</dbReference>
<dbReference type="SUPFAM" id="SSF56784">
    <property type="entry name" value="HAD-like"/>
    <property type="match status" value="1"/>
</dbReference>
<dbReference type="InterPro" id="IPR006379">
    <property type="entry name" value="HAD-SF_hydro_IIB"/>
</dbReference>
<evidence type="ECO:0000313" key="2">
    <source>
        <dbReference type="Proteomes" id="UP000065151"/>
    </source>
</evidence>
<dbReference type="PANTHER" id="PTHR10000">
    <property type="entry name" value="PHOSPHOSERINE PHOSPHATASE"/>
    <property type="match status" value="1"/>
</dbReference>
<dbReference type="InterPro" id="IPR000150">
    <property type="entry name" value="Cof"/>
</dbReference>
<dbReference type="Gene3D" id="3.30.1240.10">
    <property type="match status" value="1"/>
</dbReference>
<sequence length="272" mass="28786">MRLVASDIDGTILGHDGKISDRTVRAFHACRDAGIELVFVTGRPPRWLHPLEEQLGHTGTVICSNGAVVWDLEADRLVSARTLGMDAVLELRRIIKELRPAALFAAETLSGFHLEPGFIENGSSELLAEFTPAPLAETLTPDDAVVKFLAIVRDGTADDFLAAVRPAVAHLASATHSAPTVAMLELSLPGVNKAVTLAEYANSLSIDAADVVAFGDMPNDVEMLRWAGHGYAMASGHPDAISAAGQQAPHFDDDGVAQILEARLAALGVELS</sequence>
<dbReference type="Pfam" id="PF08282">
    <property type="entry name" value="Hydrolase_3"/>
    <property type="match status" value="1"/>
</dbReference>
<gene>
    <name evidence="1" type="ORF">AU252_09155</name>
</gene>
<dbReference type="STRING" id="121292.AU252_09155"/>
<dbReference type="RefSeq" id="WP_058930441.1">
    <property type="nucleotide sequence ID" value="NZ_CP013747.1"/>
</dbReference>
<dbReference type="PANTHER" id="PTHR10000:SF8">
    <property type="entry name" value="HAD SUPERFAMILY HYDROLASE-LIKE, TYPE 3"/>
    <property type="match status" value="1"/>
</dbReference>
<dbReference type="Proteomes" id="UP000065151">
    <property type="component" value="Chromosome"/>
</dbReference>
<dbReference type="NCBIfam" id="TIGR00099">
    <property type="entry name" value="Cof-subfamily"/>
    <property type="match status" value="1"/>
</dbReference>
<organism evidence="1">
    <name type="scientific">Pseudarthrobacter sulfonivorans</name>
    <dbReference type="NCBI Taxonomy" id="121292"/>
    <lineage>
        <taxon>Bacteria</taxon>
        <taxon>Bacillati</taxon>
        <taxon>Actinomycetota</taxon>
        <taxon>Actinomycetes</taxon>
        <taxon>Micrococcales</taxon>
        <taxon>Micrococcaceae</taxon>
        <taxon>Pseudarthrobacter</taxon>
    </lineage>
</organism>
<dbReference type="NCBIfam" id="TIGR01484">
    <property type="entry name" value="HAD-SF-IIB"/>
    <property type="match status" value="1"/>
</dbReference>
<dbReference type="GO" id="GO:0016791">
    <property type="term" value="F:phosphatase activity"/>
    <property type="evidence" value="ECO:0007669"/>
    <property type="project" value="TreeGrafter"/>
</dbReference>
<dbReference type="GO" id="GO:0000287">
    <property type="term" value="F:magnesium ion binding"/>
    <property type="evidence" value="ECO:0007669"/>
    <property type="project" value="TreeGrafter"/>
</dbReference>
<evidence type="ECO:0000313" key="1">
    <source>
        <dbReference type="EMBL" id="ALV41297.1"/>
    </source>
</evidence>